<organism evidence="1 2">
    <name type="scientific">Burkholderia cepacia</name>
    <name type="common">Pseudomonas cepacia</name>
    <dbReference type="NCBI Taxonomy" id="292"/>
    <lineage>
        <taxon>Bacteria</taxon>
        <taxon>Pseudomonadati</taxon>
        <taxon>Pseudomonadota</taxon>
        <taxon>Betaproteobacteria</taxon>
        <taxon>Burkholderiales</taxon>
        <taxon>Burkholderiaceae</taxon>
        <taxon>Burkholderia</taxon>
        <taxon>Burkholderia cepacia complex</taxon>
    </lineage>
</organism>
<evidence type="ECO:0008006" key="3">
    <source>
        <dbReference type="Google" id="ProtNLM"/>
    </source>
</evidence>
<accession>A0A8I1ATW2</accession>
<dbReference type="EMBL" id="JAEDXG010000008">
    <property type="protein sequence ID" value="MBH9696936.1"/>
    <property type="molecule type" value="Genomic_DNA"/>
</dbReference>
<name>A0A8I1ATW2_BURCE</name>
<dbReference type="RefSeq" id="WP_176130971.1">
    <property type="nucleotide sequence ID" value="NZ_CADDZZ010000014.1"/>
</dbReference>
<evidence type="ECO:0000313" key="2">
    <source>
        <dbReference type="Proteomes" id="UP000645612"/>
    </source>
</evidence>
<proteinExistence type="predicted"/>
<reference evidence="1" key="1">
    <citation type="submission" date="2020-12" db="EMBL/GenBank/DDBJ databases">
        <title>Burkholderia cepacia complex in Mexico.</title>
        <authorList>
            <person name="Estrada P."/>
        </authorList>
    </citation>
    <scope>NUCLEOTIDE SEQUENCE</scope>
    <source>
        <strain evidence="1">871</strain>
    </source>
</reference>
<gene>
    <name evidence="1" type="ORF">JAO13_10850</name>
</gene>
<comment type="caution">
    <text evidence="1">The sequence shown here is derived from an EMBL/GenBank/DDBJ whole genome shotgun (WGS) entry which is preliminary data.</text>
</comment>
<protein>
    <recommendedName>
        <fullName evidence="3">PIN domain-containing protein</fullName>
    </recommendedName>
</protein>
<dbReference type="AlphaFoldDB" id="A0A8I1ATW2"/>
<sequence>MHSPFLLDTNAYALLFEYPRTELYSNLKDKITVDGVMKFRIPDIVSMEIHSVIGARRRGGNNAQNQACDRHVQSGDEVILCTHTCVFRKNHRLKPKMFRDIQKLIKDIESKSGDIQADIIPSSSEDLIYAKSLLITYADRYAFGSHDALVGGVVLGARKKGDNLTLVTSDKALKAVCNAEGIPVFDPRTPNQATALA</sequence>
<evidence type="ECO:0000313" key="1">
    <source>
        <dbReference type="EMBL" id="MBH9696936.1"/>
    </source>
</evidence>
<dbReference type="Proteomes" id="UP000645612">
    <property type="component" value="Unassembled WGS sequence"/>
</dbReference>